<dbReference type="InterPro" id="IPR011646">
    <property type="entry name" value="KAP_P-loop"/>
</dbReference>
<accession>A0A562BRQ0</accession>
<dbReference type="Gene3D" id="3.40.50.300">
    <property type="entry name" value="P-loop containing nucleotide triphosphate hydrolases"/>
    <property type="match status" value="1"/>
</dbReference>
<keyword evidence="3" id="KW-1185">Reference proteome</keyword>
<dbReference type="Proteomes" id="UP000318141">
    <property type="component" value="Unassembled WGS sequence"/>
</dbReference>
<name>A0A562BRQ0_9BURK</name>
<evidence type="ECO:0000313" key="3">
    <source>
        <dbReference type="Proteomes" id="UP000318141"/>
    </source>
</evidence>
<dbReference type="AlphaFoldDB" id="A0A562BRQ0"/>
<proteinExistence type="predicted"/>
<reference evidence="2 3" key="1">
    <citation type="submission" date="2019-07" db="EMBL/GenBank/DDBJ databases">
        <title>Genome sequencing of lignin-degrading bacterial isolates.</title>
        <authorList>
            <person name="Gladden J."/>
        </authorList>
    </citation>
    <scope>NUCLEOTIDE SEQUENCE [LARGE SCALE GENOMIC DNA]</scope>
    <source>
        <strain evidence="2 3">J11</strain>
    </source>
</reference>
<protein>
    <submittedName>
        <fullName evidence="2">KAP-like P-loop domain-containing protein</fullName>
    </submittedName>
</protein>
<feature type="domain" description="KAP NTPase" evidence="1">
    <location>
        <begin position="38"/>
        <end position="303"/>
    </location>
</feature>
<sequence length="470" mass="51496">MTAIPARPVTLIPPLVVATPEPDHIQVPFEGDRLNRKAVADRLTGYLERLKVGAVIALDAPWGEGKTWFGRHWTASLRDQGYATGWINAFEQDYVEDAFLPLAAAVLELCQRDQPGSEKVKAGASAVMRALLPVGTKALINLAGRAVGVAGLADEFGEAVKEATAEAAKDGAASVGDAAAAWVERRLEGWGQERATVSHFRQTLAEFAAKQYEASGKPVVIVVDELDRCRPEFAVRLVERIKHFFDVPHLVFVLLMNRDQLEKAIRGVYGSETDAATYLGKFLHLSLKLPKDRTRDPKANPLRAFITRRLQEHGAVDETFVRGFAACAAVFDLSPRDIERGCSLFLLSGSNEAALLKAYLIALKLREPGIYRALGDVAGQEAAHKECCERLGIEVREVKSIGAGLSPGFLPFPGNYFNELVRIHDELGGARRFDESWWNKGGSMLPEILENLRPDTAIKYVMGTLDLDVG</sequence>
<dbReference type="EMBL" id="VLJN01000007">
    <property type="protein sequence ID" value="TWG87955.1"/>
    <property type="molecule type" value="Genomic_DNA"/>
</dbReference>
<evidence type="ECO:0000313" key="2">
    <source>
        <dbReference type="EMBL" id="TWG87955.1"/>
    </source>
</evidence>
<dbReference type="SUPFAM" id="SSF52540">
    <property type="entry name" value="P-loop containing nucleoside triphosphate hydrolases"/>
    <property type="match status" value="1"/>
</dbReference>
<organism evidence="2 3">
    <name type="scientific">Cupriavidus gilardii J11</name>
    <dbReference type="NCBI Taxonomy" id="936133"/>
    <lineage>
        <taxon>Bacteria</taxon>
        <taxon>Pseudomonadati</taxon>
        <taxon>Pseudomonadota</taxon>
        <taxon>Betaproteobacteria</taxon>
        <taxon>Burkholderiales</taxon>
        <taxon>Burkholderiaceae</taxon>
        <taxon>Cupriavidus</taxon>
    </lineage>
</organism>
<comment type="caution">
    <text evidence="2">The sequence shown here is derived from an EMBL/GenBank/DDBJ whole genome shotgun (WGS) entry which is preliminary data.</text>
</comment>
<dbReference type="OrthoDB" id="88903at2"/>
<gene>
    <name evidence="2" type="ORF">L602_001500000880</name>
</gene>
<evidence type="ECO:0000259" key="1">
    <source>
        <dbReference type="Pfam" id="PF07693"/>
    </source>
</evidence>
<dbReference type="InterPro" id="IPR027417">
    <property type="entry name" value="P-loop_NTPase"/>
</dbReference>
<dbReference type="Pfam" id="PF07693">
    <property type="entry name" value="KAP_NTPase"/>
    <property type="match status" value="1"/>
</dbReference>